<dbReference type="EMBL" id="FQZV01000017">
    <property type="protein sequence ID" value="SHJ20232.1"/>
    <property type="molecule type" value="Genomic_DNA"/>
</dbReference>
<reference evidence="3" key="1">
    <citation type="submission" date="2016-11" db="EMBL/GenBank/DDBJ databases">
        <authorList>
            <person name="Varghese N."/>
            <person name="Submissions S."/>
        </authorList>
    </citation>
    <scope>NUCLEOTIDE SEQUENCE [LARGE SCALE GENOMIC DNA]</scope>
    <source>
        <strain evidence="3">DSM 17957</strain>
    </source>
</reference>
<evidence type="ECO:0000313" key="2">
    <source>
        <dbReference type="EMBL" id="SHJ20232.1"/>
    </source>
</evidence>
<dbReference type="STRING" id="1121919.SAMN02745975_01512"/>
<name>A0A1M6HDE3_9FIRM</name>
<dbReference type="AlphaFoldDB" id="A0A1M6HDE3"/>
<dbReference type="OrthoDB" id="9806961at2"/>
<accession>A0A1M6HDE3</accession>
<protein>
    <submittedName>
        <fullName evidence="2">Uncharacterized protein</fullName>
    </submittedName>
</protein>
<dbReference type="Proteomes" id="UP000184536">
    <property type="component" value="Unassembled WGS sequence"/>
</dbReference>
<sequence length="223" mass="24690">MADEKRMIENYEVKHAIHLSGGEVVLAEDASAAEPFMVCDCSWDNPFSVDVYSNIAVSADYLEVMKEFLNRTAKRVELIEKERALRGVSNIPLTADDCISGSRGWNYENRLIVIAPGKLTPAARTADHQLLLATGGNGCDPDARGTAVFCTNLFTGKAMRWERYYIAGVIRPDRMPEWAAEKLSALQKAEGKQSVLGKLDAAKKTAARVNPTPKEPKHRKPER</sequence>
<gene>
    <name evidence="2" type="ORF">SAMN02745975_01512</name>
</gene>
<evidence type="ECO:0000313" key="3">
    <source>
        <dbReference type="Proteomes" id="UP000184536"/>
    </source>
</evidence>
<evidence type="ECO:0000256" key="1">
    <source>
        <dbReference type="SAM" id="MobiDB-lite"/>
    </source>
</evidence>
<feature type="region of interest" description="Disordered" evidence="1">
    <location>
        <begin position="190"/>
        <end position="223"/>
    </location>
</feature>
<dbReference type="RefSeq" id="WP_051534239.1">
    <property type="nucleotide sequence ID" value="NZ_FQZV01000017.1"/>
</dbReference>
<organism evidence="2 3">
    <name type="scientific">Geosporobacter subterraneus DSM 17957</name>
    <dbReference type="NCBI Taxonomy" id="1121919"/>
    <lineage>
        <taxon>Bacteria</taxon>
        <taxon>Bacillati</taxon>
        <taxon>Bacillota</taxon>
        <taxon>Clostridia</taxon>
        <taxon>Peptostreptococcales</taxon>
        <taxon>Thermotaleaceae</taxon>
        <taxon>Geosporobacter</taxon>
    </lineage>
</organism>
<keyword evidence="3" id="KW-1185">Reference proteome</keyword>
<proteinExistence type="predicted"/>